<feature type="transmembrane region" description="Helical" evidence="7">
    <location>
        <begin position="88"/>
        <end position="107"/>
    </location>
</feature>
<dbReference type="GO" id="GO:0005886">
    <property type="term" value="C:plasma membrane"/>
    <property type="evidence" value="ECO:0007669"/>
    <property type="project" value="UniProtKB-SubCell"/>
</dbReference>
<name>A0A7W3UZL9_9GAMM</name>
<evidence type="ECO:0000256" key="1">
    <source>
        <dbReference type="ARBA" id="ARBA00004651"/>
    </source>
</evidence>
<dbReference type="InterPro" id="IPR003416">
    <property type="entry name" value="MgtC/SapB/SrpB/YhiD_fam"/>
</dbReference>
<comment type="subcellular location">
    <subcellularLocation>
        <location evidence="7">Cell inner membrane</location>
        <topology evidence="7">Multi-pass membrane protein</topology>
    </subcellularLocation>
    <subcellularLocation>
        <location evidence="1">Cell membrane</location>
        <topology evidence="1">Multi-pass membrane protein</topology>
    </subcellularLocation>
</comment>
<comment type="caution">
    <text evidence="9">The sequence shown here is derived from an EMBL/GenBank/DDBJ whole genome shotgun (WGS) entry which is preliminary data.</text>
</comment>
<evidence type="ECO:0000256" key="7">
    <source>
        <dbReference type="RuleBase" id="RU365041"/>
    </source>
</evidence>
<dbReference type="Proteomes" id="UP000550609">
    <property type="component" value="Unassembled WGS sequence"/>
</dbReference>
<gene>
    <name evidence="9" type="ORF">H4O09_06365</name>
</gene>
<evidence type="ECO:0000313" key="10">
    <source>
        <dbReference type="Proteomes" id="UP000550609"/>
    </source>
</evidence>
<organism evidence="9 10">
    <name type="scientific">Stenotrophomonas koreensis</name>
    <dbReference type="NCBI Taxonomy" id="266128"/>
    <lineage>
        <taxon>Bacteria</taxon>
        <taxon>Pseudomonadati</taxon>
        <taxon>Pseudomonadota</taxon>
        <taxon>Gammaproteobacteria</taxon>
        <taxon>Lysobacterales</taxon>
        <taxon>Lysobacteraceae</taxon>
        <taxon>Stenotrophomonas</taxon>
    </lineage>
</organism>
<feature type="domain" description="MgtC/SapB/SrpB/YhiD N-terminal" evidence="8">
    <location>
        <begin position="35"/>
        <end position="157"/>
    </location>
</feature>
<reference evidence="9 10" key="1">
    <citation type="submission" date="2020-08" db="EMBL/GenBank/DDBJ databases">
        <title>Stenotrophomonas sp. W1S232.</title>
        <authorList>
            <person name="Deng Y."/>
        </authorList>
    </citation>
    <scope>NUCLEOTIDE SEQUENCE [LARGE SCALE GENOMIC DNA]</scope>
    <source>
        <strain evidence="9 10">W1S232</strain>
    </source>
</reference>
<dbReference type="PRINTS" id="PR01837">
    <property type="entry name" value="MGTCSAPBPROT"/>
</dbReference>
<comment type="similarity">
    <text evidence="2 7">Belongs to the MgtC/SapB family.</text>
</comment>
<sequence>MVNSSPPLLDILSQTLAAELALPDPATATVIVARLLVAIVLGGMLGLEREAKGRAAGLRTHILVCIGSALFVMAPLLAGVSQADVTRVMQGIVSGIGFLGAGAILKLDHEERVQGLTTAAGIWAAAAIGMAVGMGMHLLALASTVAALLVVSLLPRLLPDKPAPPQ</sequence>
<evidence type="ECO:0000313" key="9">
    <source>
        <dbReference type="EMBL" id="MBB1116681.1"/>
    </source>
</evidence>
<keyword evidence="4 7" id="KW-0812">Transmembrane</keyword>
<keyword evidence="3" id="KW-1003">Cell membrane</keyword>
<evidence type="ECO:0000256" key="5">
    <source>
        <dbReference type="ARBA" id="ARBA00022989"/>
    </source>
</evidence>
<feature type="transmembrane region" description="Helical" evidence="7">
    <location>
        <begin position="114"/>
        <end position="132"/>
    </location>
</feature>
<evidence type="ECO:0000256" key="2">
    <source>
        <dbReference type="ARBA" id="ARBA00009298"/>
    </source>
</evidence>
<evidence type="ECO:0000259" key="8">
    <source>
        <dbReference type="Pfam" id="PF02308"/>
    </source>
</evidence>
<dbReference type="RefSeq" id="WP_182621923.1">
    <property type="nucleotide sequence ID" value="NZ_JACIUV010000003.1"/>
</dbReference>
<proteinExistence type="inferred from homology"/>
<dbReference type="InterPro" id="IPR049177">
    <property type="entry name" value="MgtC_SapB_SrpB_YhiD_N"/>
</dbReference>
<dbReference type="EMBL" id="JACIUV010000003">
    <property type="protein sequence ID" value="MBB1116681.1"/>
    <property type="molecule type" value="Genomic_DNA"/>
</dbReference>
<keyword evidence="6 7" id="KW-0472">Membrane</keyword>
<dbReference type="AlphaFoldDB" id="A0A7W3UZL9"/>
<accession>A0A7W3UZL9</accession>
<evidence type="ECO:0000256" key="3">
    <source>
        <dbReference type="ARBA" id="ARBA00022475"/>
    </source>
</evidence>
<dbReference type="Pfam" id="PF02308">
    <property type="entry name" value="MgtC"/>
    <property type="match status" value="1"/>
</dbReference>
<feature type="transmembrane region" description="Helical" evidence="7">
    <location>
        <begin position="58"/>
        <end position="76"/>
    </location>
</feature>
<evidence type="ECO:0000256" key="6">
    <source>
        <dbReference type="ARBA" id="ARBA00023136"/>
    </source>
</evidence>
<dbReference type="PANTHER" id="PTHR33778:SF1">
    <property type="entry name" value="MAGNESIUM TRANSPORTER YHID-RELATED"/>
    <property type="match status" value="1"/>
</dbReference>
<keyword evidence="5 7" id="KW-1133">Transmembrane helix</keyword>
<protein>
    <recommendedName>
        <fullName evidence="7">Protein MgtC</fullName>
    </recommendedName>
</protein>
<dbReference type="PANTHER" id="PTHR33778">
    <property type="entry name" value="PROTEIN MGTC"/>
    <property type="match status" value="1"/>
</dbReference>
<feature type="transmembrane region" description="Helical" evidence="7">
    <location>
        <begin position="26"/>
        <end position="46"/>
    </location>
</feature>
<keyword evidence="7" id="KW-0997">Cell inner membrane</keyword>
<evidence type="ECO:0000256" key="4">
    <source>
        <dbReference type="ARBA" id="ARBA00022692"/>
    </source>
</evidence>